<dbReference type="EMBL" id="MU826830">
    <property type="protein sequence ID" value="KAJ7373765.1"/>
    <property type="molecule type" value="Genomic_DNA"/>
</dbReference>
<comment type="subcellular location">
    <subcellularLocation>
        <location evidence="1">Membrane</location>
        <topology evidence="1">Multi-pass membrane protein</topology>
    </subcellularLocation>
</comment>
<dbReference type="PANTHER" id="PTHR19282">
    <property type="entry name" value="TETRASPANIN"/>
    <property type="match status" value="1"/>
</dbReference>
<evidence type="ECO:0008006" key="8">
    <source>
        <dbReference type="Google" id="ProtNLM"/>
    </source>
</evidence>
<dbReference type="Pfam" id="PF00335">
    <property type="entry name" value="Tetraspanin"/>
    <property type="match status" value="1"/>
</dbReference>
<dbReference type="OrthoDB" id="438211at2759"/>
<accession>A0A9W9Z2I7</accession>
<dbReference type="SUPFAM" id="SSF48652">
    <property type="entry name" value="Tetraspanin"/>
    <property type="match status" value="1"/>
</dbReference>
<name>A0A9W9Z2I7_9CNID</name>
<proteinExistence type="predicted"/>
<evidence type="ECO:0000256" key="2">
    <source>
        <dbReference type="ARBA" id="ARBA00022692"/>
    </source>
</evidence>
<dbReference type="GO" id="GO:0005886">
    <property type="term" value="C:plasma membrane"/>
    <property type="evidence" value="ECO:0007669"/>
    <property type="project" value="TreeGrafter"/>
</dbReference>
<comment type="caution">
    <text evidence="6">The sequence shown here is derived from an EMBL/GenBank/DDBJ whole genome shotgun (WGS) entry which is preliminary data.</text>
</comment>
<reference evidence="6" key="1">
    <citation type="submission" date="2023-01" db="EMBL/GenBank/DDBJ databases">
        <title>Genome assembly of the deep-sea coral Lophelia pertusa.</title>
        <authorList>
            <person name="Herrera S."/>
            <person name="Cordes E."/>
        </authorList>
    </citation>
    <scope>NUCLEOTIDE SEQUENCE</scope>
    <source>
        <strain evidence="6">USNM1676648</strain>
        <tissue evidence="6">Polyp</tissue>
    </source>
</reference>
<dbReference type="PANTHER" id="PTHR19282:SF544">
    <property type="entry name" value="TETRASPANIN"/>
    <property type="match status" value="1"/>
</dbReference>
<evidence type="ECO:0000256" key="5">
    <source>
        <dbReference type="SAM" id="Phobius"/>
    </source>
</evidence>
<organism evidence="6 7">
    <name type="scientific">Desmophyllum pertusum</name>
    <dbReference type="NCBI Taxonomy" id="174260"/>
    <lineage>
        <taxon>Eukaryota</taxon>
        <taxon>Metazoa</taxon>
        <taxon>Cnidaria</taxon>
        <taxon>Anthozoa</taxon>
        <taxon>Hexacorallia</taxon>
        <taxon>Scleractinia</taxon>
        <taxon>Caryophylliina</taxon>
        <taxon>Caryophylliidae</taxon>
        <taxon>Desmophyllum</taxon>
    </lineage>
</organism>
<keyword evidence="3 5" id="KW-1133">Transmembrane helix</keyword>
<evidence type="ECO:0000256" key="4">
    <source>
        <dbReference type="ARBA" id="ARBA00023136"/>
    </source>
</evidence>
<protein>
    <recommendedName>
        <fullName evidence="8">Tetraspanin</fullName>
    </recommendedName>
</protein>
<dbReference type="Gene3D" id="1.10.1450.10">
    <property type="entry name" value="Tetraspanin"/>
    <property type="match status" value="1"/>
</dbReference>
<dbReference type="InterPro" id="IPR008952">
    <property type="entry name" value="Tetraspanin_EC2_sf"/>
</dbReference>
<dbReference type="Proteomes" id="UP001163046">
    <property type="component" value="Unassembled WGS sequence"/>
</dbReference>
<keyword evidence="2 5" id="KW-0812">Transmembrane</keyword>
<dbReference type="InterPro" id="IPR018499">
    <property type="entry name" value="Tetraspanin/Peripherin"/>
</dbReference>
<keyword evidence="7" id="KW-1185">Reference proteome</keyword>
<dbReference type="AlphaFoldDB" id="A0A9W9Z2I7"/>
<feature type="transmembrane region" description="Helical" evidence="5">
    <location>
        <begin position="83"/>
        <end position="109"/>
    </location>
</feature>
<keyword evidence="4 5" id="KW-0472">Membrane</keyword>
<evidence type="ECO:0000256" key="3">
    <source>
        <dbReference type="ARBA" id="ARBA00022989"/>
    </source>
</evidence>
<gene>
    <name evidence="6" type="ORF">OS493_011374</name>
</gene>
<evidence type="ECO:0000313" key="7">
    <source>
        <dbReference type="Proteomes" id="UP001163046"/>
    </source>
</evidence>
<evidence type="ECO:0000313" key="6">
    <source>
        <dbReference type="EMBL" id="KAJ7373765.1"/>
    </source>
</evidence>
<sequence>MNQQYGVNDDVTKSIDKLQQENHCCGDTGGSSWNGTSWQQRDEQVNSVPDSCCKTQTEGCGKRLHPSNINNEVEEFFEKHLSLLAIVGIGVACIQLIGIVVTLCILRFVEEY</sequence>
<evidence type="ECO:0000256" key="1">
    <source>
        <dbReference type="ARBA" id="ARBA00004141"/>
    </source>
</evidence>